<dbReference type="InterPro" id="IPR018712">
    <property type="entry name" value="Tle1-like_cat"/>
</dbReference>
<protein>
    <submittedName>
        <fullName evidence="2">Uncharacterized alpha/beta hydrolase domain</fullName>
    </submittedName>
</protein>
<dbReference type="EMBL" id="FNNA01000001">
    <property type="protein sequence ID" value="SDW51556.1"/>
    <property type="molecule type" value="Genomic_DNA"/>
</dbReference>
<dbReference type="RefSeq" id="WP_074826189.1">
    <property type="nucleotide sequence ID" value="NZ_FNNA01000001.1"/>
</dbReference>
<reference evidence="3" key="1">
    <citation type="submission" date="2016-10" db="EMBL/GenBank/DDBJ databases">
        <authorList>
            <person name="Varghese N."/>
            <person name="Submissions S."/>
        </authorList>
    </citation>
    <scope>NUCLEOTIDE SEQUENCE [LARGE SCALE GENOMIC DNA]</scope>
    <source>
        <strain evidence="3">DSM 29303</strain>
    </source>
</reference>
<dbReference type="PANTHER" id="PTHR33840">
    <property type="match status" value="1"/>
</dbReference>
<feature type="domain" description="T6SS Phospholipase effector Tle1-like catalytic" evidence="1">
    <location>
        <begin position="10"/>
        <end position="253"/>
    </location>
</feature>
<dbReference type="GO" id="GO:0016787">
    <property type="term" value="F:hydrolase activity"/>
    <property type="evidence" value="ECO:0007669"/>
    <property type="project" value="UniProtKB-KW"/>
</dbReference>
<proteinExistence type="predicted"/>
<sequence>MSTRAPIPHVILMDGTLATLGGPRSSHIATIRRLVRKAGPVRVHYASGLHWDSWRSARAVFTGQGIEDRIAAAYGWLASSWRPGDPIFIFGYSRGAFTARSLAGMIGRVGLLTPRHATERNTRLAWRLYQRGGQERTLAGFRRRCHAEVTIEMVGVFDTVAALGVRLPLVWMLTEGQHRFHDHRLGGHVRFGAQALGLDETRAVFQPILWDAAEADRVEQRWFRGCHADIGGQLNGHEAGRPLANIPLVWMLDHAAARGLPLPEGWRAQFPRYVTAPSVGSWAGWGMAFLLRVPRTVGTAGDLLHPSVPLPYHGPALLVDETRRRPLRRLRRPRAEPLRRAARRWSRAQGE</sequence>
<dbReference type="Pfam" id="PF09994">
    <property type="entry name" value="T6SS_Tle1-like_cat"/>
    <property type="match status" value="1"/>
</dbReference>
<keyword evidence="3" id="KW-1185">Reference proteome</keyword>
<dbReference type="Proteomes" id="UP000182944">
    <property type="component" value="Unassembled WGS sequence"/>
</dbReference>
<organism evidence="2 3">
    <name type="scientific">Paracoccus sanguinis</name>
    <dbReference type="NCBI Taxonomy" id="1545044"/>
    <lineage>
        <taxon>Bacteria</taxon>
        <taxon>Pseudomonadati</taxon>
        <taxon>Pseudomonadota</taxon>
        <taxon>Alphaproteobacteria</taxon>
        <taxon>Rhodobacterales</taxon>
        <taxon>Paracoccaceae</taxon>
        <taxon>Paracoccus</taxon>
    </lineage>
</organism>
<dbReference type="STRING" id="1545044.SAMN05444276_1011190"/>
<gene>
    <name evidence="2" type="ORF">SAMN05444276_1011190</name>
</gene>
<dbReference type="PANTHER" id="PTHR33840:SF1">
    <property type="entry name" value="TLE1 PHOSPHOLIPASE DOMAIN-CONTAINING PROTEIN"/>
    <property type="match status" value="1"/>
</dbReference>
<dbReference type="SUPFAM" id="SSF53474">
    <property type="entry name" value="alpha/beta-Hydrolases"/>
    <property type="match status" value="1"/>
</dbReference>
<keyword evidence="2" id="KW-0378">Hydrolase</keyword>
<evidence type="ECO:0000313" key="3">
    <source>
        <dbReference type="Proteomes" id="UP000182944"/>
    </source>
</evidence>
<evidence type="ECO:0000259" key="1">
    <source>
        <dbReference type="Pfam" id="PF09994"/>
    </source>
</evidence>
<name>A0A1H2U5U6_9RHOB</name>
<dbReference type="AlphaFoldDB" id="A0A1H2U5U6"/>
<evidence type="ECO:0000313" key="2">
    <source>
        <dbReference type="EMBL" id="SDW51556.1"/>
    </source>
</evidence>
<accession>A0A1H2U5U6</accession>
<dbReference type="InterPro" id="IPR029058">
    <property type="entry name" value="AB_hydrolase_fold"/>
</dbReference>